<organism evidence="1 2">
    <name type="scientific">Choristoneura fumiferana</name>
    <name type="common">Spruce budworm moth</name>
    <name type="synonym">Archips fumiferana</name>
    <dbReference type="NCBI Taxonomy" id="7141"/>
    <lineage>
        <taxon>Eukaryota</taxon>
        <taxon>Metazoa</taxon>
        <taxon>Ecdysozoa</taxon>
        <taxon>Arthropoda</taxon>
        <taxon>Hexapoda</taxon>
        <taxon>Insecta</taxon>
        <taxon>Pterygota</taxon>
        <taxon>Neoptera</taxon>
        <taxon>Endopterygota</taxon>
        <taxon>Lepidoptera</taxon>
        <taxon>Glossata</taxon>
        <taxon>Ditrysia</taxon>
        <taxon>Tortricoidea</taxon>
        <taxon>Tortricidae</taxon>
        <taxon>Tortricinae</taxon>
        <taxon>Choristoneura</taxon>
    </lineage>
</organism>
<proteinExistence type="predicted"/>
<comment type="caution">
    <text evidence="1">The sequence shown here is derived from an EMBL/GenBank/DDBJ whole genome shotgun (WGS) entry which is preliminary data.</text>
</comment>
<reference evidence="1 2" key="1">
    <citation type="journal article" date="2022" name="Genome Biol. Evol.">
        <title>The Spruce Budworm Genome: Reconstructing the Evolutionary History of Antifreeze Proteins.</title>
        <authorList>
            <person name="Beliveau C."/>
            <person name="Gagne P."/>
            <person name="Picq S."/>
            <person name="Vernygora O."/>
            <person name="Keeling C.I."/>
            <person name="Pinkney K."/>
            <person name="Doucet D."/>
            <person name="Wen F."/>
            <person name="Johnston J.S."/>
            <person name="Maaroufi H."/>
            <person name="Boyle B."/>
            <person name="Laroche J."/>
            <person name="Dewar K."/>
            <person name="Juretic N."/>
            <person name="Blackburn G."/>
            <person name="Nisole A."/>
            <person name="Brunet B."/>
            <person name="Brandao M."/>
            <person name="Lumley L."/>
            <person name="Duan J."/>
            <person name="Quan G."/>
            <person name="Lucarotti C.J."/>
            <person name="Roe A.D."/>
            <person name="Sperling F.A.H."/>
            <person name="Levesque R.C."/>
            <person name="Cusson M."/>
        </authorList>
    </citation>
    <scope>NUCLEOTIDE SEQUENCE [LARGE SCALE GENOMIC DNA]</scope>
    <source>
        <strain evidence="1">Glfc:IPQL:Cfum</strain>
    </source>
</reference>
<sequence length="215" mass="23931">MNLAFRITPISSKWREAIVKRIEEGRRQTMVAAGRGAKLDPGQYWSLSGTFLFTVYVMTALGFGAPVPQTVYGRCLSLLYAVFAVPTHVYLNSPSSSNNSDVKTRRRKFCGLMSVLTWGHCVPLTSAVYYAAGVLIFGLVRQTEPIDILLFPLQFTTGGGLASVEWYFRLLYGFYVEGAMMVLACAVATLRRYSGNSVNNMTVKYRLFARDKCGK</sequence>
<dbReference type="Proteomes" id="UP001064048">
    <property type="component" value="Chromosome 15"/>
</dbReference>
<name>A0ACC0KXV0_CHOFU</name>
<protein>
    <submittedName>
        <fullName evidence="1">Uncharacterized protein</fullName>
    </submittedName>
</protein>
<evidence type="ECO:0000313" key="2">
    <source>
        <dbReference type="Proteomes" id="UP001064048"/>
    </source>
</evidence>
<evidence type="ECO:0000313" key="1">
    <source>
        <dbReference type="EMBL" id="KAI8441002.1"/>
    </source>
</evidence>
<dbReference type="EMBL" id="CM046115">
    <property type="protein sequence ID" value="KAI8441002.1"/>
    <property type="molecule type" value="Genomic_DNA"/>
</dbReference>
<gene>
    <name evidence="1" type="ORF">MSG28_009279</name>
</gene>
<accession>A0ACC0KXV0</accession>
<keyword evidence="2" id="KW-1185">Reference proteome</keyword>